<feature type="active site" description="Proton acceptor; for ring-opening step" evidence="4">
    <location>
        <position position="137"/>
    </location>
</feature>
<feature type="active site" description="For ring-opening step" evidence="4">
    <location>
        <position position="142"/>
    </location>
</feature>
<name>A0A0H3XLU5_9MOLU</name>
<dbReference type="STRING" id="315358.SERIO_v1c09910"/>
<dbReference type="AlphaFoldDB" id="A0A0H3XLU5"/>
<dbReference type="SUPFAM" id="SSF100950">
    <property type="entry name" value="NagB/RpiA/CoA transferase-like"/>
    <property type="match status" value="1"/>
</dbReference>
<comment type="similarity">
    <text evidence="4">Belongs to the glucosamine/galactosamine-6-phosphate isomerase family. NagB subfamily.</text>
</comment>
<sequence>MKLIVVENKNEIGKVVGKMFVNAVQANPKIVLGFATGSSPETTYQYLINDYQQNHTDWSNVVSFNLDEYIGLEPTHPQSYRYFMNEKLFNHINIKKENTHVPQGTGDYVAFAKQYDEMIKKAGGIDIQLLGVGTNGHVGFNEPPADFNSLTGVVDLVKSTIEANARFFDSIDQVPKQAVSMGIKSILNAKKIILIADGPGKAQAIKQLIEGEISNEWPCTSLQMHNDVTVVVDKAAAGLLRTSGITLNENK</sequence>
<dbReference type="InterPro" id="IPR006148">
    <property type="entry name" value="Glc/Gal-6P_isomerase"/>
</dbReference>
<proteinExistence type="inferred from homology"/>
<dbReference type="GO" id="GO:0005737">
    <property type="term" value="C:cytoplasm"/>
    <property type="evidence" value="ECO:0007669"/>
    <property type="project" value="TreeGrafter"/>
</dbReference>
<dbReference type="GO" id="GO:0019262">
    <property type="term" value="P:N-acetylneuraminate catabolic process"/>
    <property type="evidence" value="ECO:0007669"/>
    <property type="project" value="UniProtKB-UniRule"/>
</dbReference>
<evidence type="ECO:0000256" key="2">
    <source>
        <dbReference type="ARBA" id="ARBA00022801"/>
    </source>
</evidence>
<reference evidence="7" key="2">
    <citation type="submission" date="2015-06" db="EMBL/GenBank/DDBJ databases">
        <title>Complete genome sequence of Spiroplasma eriocheiris TDA-040725-5 (DSM 21848).</title>
        <authorList>
            <person name="Lo W.-S."/>
            <person name="Kuo C.-H."/>
        </authorList>
    </citation>
    <scope>NUCLEOTIDE SEQUENCE [LARGE SCALE GENOMIC DNA]</scope>
    <source>
        <strain evidence="7">TDA-040725-5</strain>
    </source>
</reference>
<dbReference type="GO" id="GO:0004342">
    <property type="term" value="F:glucosamine-6-phosphate deaminase activity"/>
    <property type="evidence" value="ECO:0007669"/>
    <property type="project" value="UniProtKB-UniRule"/>
</dbReference>
<dbReference type="InterPro" id="IPR004547">
    <property type="entry name" value="Glucosamine6P_isomerase"/>
</dbReference>
<dbReference type="Gene3D" id="3.40.50.1360">
    <property type="match status" value="1"/>
</dbReference>
<evidence type="ECO:0000259" key="5">
    <source>
        <dbReference type="Pfam" id="PF01182"/>
    </source>
</evidence>
<dbReference type="NCBIfam" id="TIGR00502">
    <property type="entry name" value="nagB"/>
    <property type="match status" value="1"/>
</dbReference>
<evidence type="ECO:0000256" key="1">
    <source>
        <dbReference type="ARBA" id="ARBA00000644"/>
    </source>
</evidence>
<dbReference type="GO" id="GO:0006046">
    <property type="term" value="P:N-acetylglucosamine catabolic process"/>
    <property type="evidence" value="ECO:0007669"/>
    <property type="project" value="UniProtKB-UniRule"/>
</dbReference>
<dbReference type="RefSeq" id="WP_047791745.1">
    <property type="nucleotide sequence ID" value="NZ_CP011856.1"/>
</dbReference>
<dbReference type="FunFam" id="3.40.50.1360:FF:000003">
    <property type="entry name" value="Glucosamine-6-phosphate deaminase"/>
    <property type="match status" value="1"/>
</dbReference>
<dbReference type="PATRIC" id="fig|743698.3.peg.1000"/>
<dbReference type="GO" id="GO:0042802">
    <property type="term" value="F:identical protein binding"/>
    <property type="evidence" value="ECO:0007669"/>
    <property type="project" value="TreeGrafter"/>
</dbReference>
<dbReference type="PANTHER" id="PTHR11280:SF5">
    <property type="entry name" value="GLUCOSAMINE-6-PHOSPHATE ISOMERASE"/>
    <property type="match status" value="1"/>
</dbReference>
<dbReference type="EC" id="3.5.99.6" evidence="4"/>
<keyword evidence="3 4" id="KW-0119">Carbohydrate metabolism</keyword>
<dbReference type="GO" id="GO:0006043">
    <property type="term" value="P:glucosamine catabolic process"/>
    <property type="evidence" value="ECO:0007669"/>
    <property type="project" value="TreeGrafter"/>
</dbReference>
<dbReference type="Pfam" id="PF01182">
    <property type="entry name" value="Glucosamine_iso"/>
    <property type="match status" value="1"/>
</dbReference>
<dbReference type="GO" id="GO:0005975">
    <property type="term" value="P:carbohydrate metabolic process"/>
    <property type="evidence" value="ECO:0007669"/>
    <property type="project" value="InterPro"/>
</dbReference>
<keyword evidence="7" id="KW-1185">Reference proteome</keyword>
<reference evidence="6 7" key="1">
    <citation type="journal article" date="2015" name="Genome Biol. Evol.">
        <title>Found and Lost: The Fates of Horizontally Acquired Genes in Arthropod-Symbiotic Spiroplasma.</title>
        <authorList>
            <person name="Lo W.S."/>
            <person name="Gasparich G.E."/>
            <person name="Kuo C.H."/>
        </authorList>
    </citation>
    <scope>NUCLEOTIDE SEQUENCE [LARGE SCALE GENOMIC DNA]</scope>
    <source>
        <strain evidence="7">TDA-040725-5</strain>
    </source>
</reference>
<dbReference type="KEGG" id="seri:SERIO_v1c09910"/>
<organism evidence="6 7">
    <name type="scientific">Spiroplasma eriocheiris</name>
    <dbReference type="NCBI Taxonomy" id="315358"/>
    <lineage>
        <taxon>Bacteria</taxon>
        <taxon>Bacillati</taxon>
        <taxon>Mycoplasmatota</taxon>
        <taxon>Mollicutes</taxon>
        <taxon>Entomoplasmatales</taxon>
        <taxon>Spiroplasmataceae</taxon>
        <taxon>Spiroplasma</taxon>
    </lineage>
</organism>
<dbReference type="PANTHER" id="PTHR11280">
    <property type="entry name" value="GLUCOSAMINE-6-PHOSPHATE ISOMERASE"/>
    <property type="match status" value="1"/>
</dbReference>
<dbReference type="EMBL" id="CP011856">
    <property type="protein sequence ID" value="AKM54549.1"/>
    <property type="molecule type" value="Genomic_DNA"/>
</dbReference>
<evidence type="ECO:0000313" key="7">
    <source>
        <dbReference type="Proteomes" id="UP000035661"/>
    </source>
</evidence>
<dbReference type="InterPro" id="IPR037171">
    <property type="entry name" value="NagB/RpiA_transferase-like"/>
</dbReference>
<comment type="catalytic activity">
    <reaction evidence="1 4">
        <text>alpha-D-glucosamine 6-phosphate + H2O = beta-D-fructose 6-phosphate + NH4(+)</text>
        <dbReference type="Rhea" id="RHEA:12172"/>
        <dbReference type="ChEBI" id="CHEBI:15377"/>
        <dbReference type="ChEBI" id="CHEBI:28938"/>
        <dbReference type="ChEBI" id="CHEBI:57634"/>
        <dbReference type="ChEBI" id="CHEBI:75989"/>
        <dbReference type="EC" id="3.5.99.6"/>
    </reaction>
</comment>
<evidence type="ECO:0000256" key="3">
    <source>
        <dbReference type="ARBA" id="ARBA00023277"/>
    </source>
</evidence>
<comment type="function">
    <text evidence="4">Catalyzes the reversible isomerization-deamination of glucosamine 6-phosphate (GlcN6P) to form fructose 6-phosphate (Fru6P) and ammonium ion.</text>
</comment>
<dbReference type="CDD" id="cd01399">
    <property type="entry name" value="GlcN6P_deaminase"/>
    <property type="match status" value="1"/>
</dbReference>
<accession>A0A0H3XLU5</accession>
<dbReference type="UniPathway" id="UPA00629">
    <property type="reaction ID" value="UER00684"/>
</dbReference>
<comment type="caution">
    <text evidence="4">Lacks conserved residue(s) required for the propagation of feature annotation.</text>
</comment>
<gene>
    <name evidence="4 6" type="primary">nagB</name>
    <name evidence="6" type="ORF">SERIO_v1c09910</name>
</gene>
<dbReference type="HAMAP" id="MF_01241">
    <property type="entry name" value="GlcN6P_deamin"/>
    <property type="match status" value="1"/>
</dbReference>
<keyword evidence="2 4" id="KW-0378">Hydrolase</keyword>
<feature type="active site" description="For ring-opening step" evidence="4">
    <location>
        <position position="135"/>
    </location>
</feature>
<dbReference type="PROSITE" id="PS01161">
    <property type="entry name" value="GLC_GALNAC_ISOMERASE"/>
    <property type="match status" value="1"/>
</dbReference>
<protein>
    <recommendedName>
        <fullName evidence="4">Glucosamine-6-phosphate deaminase</fullName>
        <ecNumber evidence="4">3.5.99.6</ecNumber>
    </recommendedName>
    <alternativeName>
        <fullName evidence="4">GlcN6P deaminase</fullName>
        <shortName evidence="4">GNPDA</shortName>
    </alternativeName>
    <alternativeName>
        <fullName evidence="4">Glucosamine-6-phosphate isomerase</fullName>
    </alternativeName>
</protein>
<dbReference type="InterPro" id="IPR018321">
    <property type="entry name" value="Glucosamine6P_isomerase_CS"/>
</dbReference>
<feature type="active site" description="Proton acceptor; for enolization step" evidence="4">
    <location>
        <position position="67"/>
    </location>
</feature>
<evidence type="ECO:0000313" key="6">
    <source>
        <dbReference type="EMBL" id="AKM54549.1"/>
    </source>
</evidence>
<feature type="domain" description="Glucosamine/galactosamine-6-phosphate isomerase" evidence="5">
    <location>
        <begin position="14"/>
        <end position="228"/>
    </location>
</feature>
<evidence type="ECO:0000256" key="4">
    <source>
        <dbReference type="HAMAP-Rule" id="MF_01241"/>
    </source>
</evidence>
<dbReference type="Proteomes" id="UP000035661">
    <property type="component" value="Chromosome"/>
</dbReference>
<comment type="pathway">
    <text evidence="4">Amino-sugar metabolism; N-acetylneuraminate degradation; D-fructose 6-phosphate from N-acetylneuraminate: step 5/5.</text>
</comment>